<dbReference type="GO" id="GO:0046872">
    <property type="term" value="F:metal ion binding"/>
    <property type="evidence" value="ECO:0007669"/>
    <property type="project" value="UniProtKB-KW"/>
</dbReference>
<keyword evidence="7 17" id="KW-0378">Hydrolase</keyword>
<comment type="cofactor">
    <cofactor evidence="1">
        <name>Mg(2+)</name>
        <dbReference type="ChEBI" id="CHEBI:18420"/>
    </cofactor>
</comment>
<dbReference type="Pfam" id="PF00293">
    <property type="entry name" value="NUDIX"/>
    <property type="match status" value="1"/>
</dbReference>
<dbReference type="PANTHER" id="PTHR47707:SF1">
    <property type="entry name" value="NUDIX HYDROLASE FAMILY PROTEIN"/>
    <property type="match status" value="1"/>
</dbReference>
<protein>
    <recommendedName>
        <fullName evidence="13">8-oxo-dGTP diphosphatase</fullName>
        <ecNumber evidence="12">3.6.1.55</ecNumber>
    </recommendedName>
    <alternativeName>
        <fullName evidence="16">7,8-dihydro-8-oxoguanine-triphosphatase</fullName>
    </alternativeName>
    <alternativeName>
        <fullName evidence="15">Mutator protein MutT</fullName>
    </alternativeName>
    <alternativeName>
        <fullName evidence="14">dGTP pyrophosphohydrolase</fullName>
    </alternativeName>
</protein>
<evidence type="ECO:0000313" key="20">
    <source>
        <dbReference type="Proteomes" id="UP000295443"/>
    </source>
</evidence>
<dbReference type="InterPro" id="IPR000086">
    <property type="entry name" value="NUDIX_hydrolase_dom"/>
</dbReference>
<evidence type="ECO:0000256" key="7">
    <source>
        <dbReference type="ARBA" id="ARBA00022801"/>
    </source>
</evidence>
<dbReference type="NCBIfam" id="NF006530">
    <property type="entry name" value="PRK08999.1"/>
    <property type="match status" value="1"/>
</dbReference>
<evidence type="ECO:0000256" key="10">
    <source>
        <dbReference type="ARBA" id="ARBA00035861"/>
    </source>
</evidence>
<comment type="catalytic activity">
    <reaction evidence="10">
        <text>8-oxo-dGTP + H2O = 8-oxo-dGMP + diphosphate + H(+)</text>
        <dbReference type="Rhea" id="RHEA:31575"/>
        <dbReference type="ChEBI" id="CHEBI:15377"/>
        <dbReference type="ChEBI" id="CHEBI:15378"/>
        <dbReference type="ChEBI" id="CHEBI:33019"/>
        <dbReference type="ChEBI" id="CHEBI:63224"/>
        <dbReference type="ChEBI" id="CHEBI:77896"/>
        <dbReference type="EC" id="3.6.1.55"/>
    </reaction>
</comment>
<dbReference type="Gene3D" id="3.20.20.70">
    <property type="entry name" value="Aldolase class I"/>
    <property type="match status" value="1"/>
</dbReference>
<evidence type="ECO:0000256" key="11">
    <source>
        <dbReference type="ARBA" id="ARBA00036904"/>
    </source>
</evidence>
<keyword evidence="3" id="KW-0515">Mutator protein</keyword>
<gene>
    <name evidence="19" type="ORF">EZJ19_09100</name>
</gene>
<dbReference type="GO" id="GO:0006281">
    <property type="term" value="P:DNA repair"/>
    <property type="evidence" value="ECO:0007669"/>
    <property type="project" value="UniProtKB-KW"/>
</dbReference>
<evidence type="ECO:0000256" key="13">
    <source>
        <dbReference type="ARBA" id="ARBA00040794"/>
    </source>
</evidence>
<dbReference type="AlphaFoldDB" id="A0A4R1BCF9"/>
<dbReference type="GO" id="GO:0006260">
    <property type="term" value="P:DNA replication"/>
    <property type="evidence" value="ECO:0007669"/>
    <property type="project" value="UniProtKB-KW"/>
</dbReference>
<comment type="catalytic activity">
    <reaction evidence="11">
        <text>8-oxo-GTP + H2O = 8-oxo-GMP + diphosphate + H(+)</text>
        <dbReference type="Rhea" id="RHEA:67616"/>
        <dbReference type="ChEBI" id="CHEBI:15377"/>
        <dbReference type="ChEBI" id="CHEBI:15378"/>
        <dbReference type="ChEBI" id="CHEBI:33019"/>
        <dbReference type="ChEBI" id="CHEBI:143553"/>
        <dbReference type="ChEBI" id="CHEBI:145694"/>
    </reaction>
</comment>
<evidence type="ECO:0000256" key="15">
    <source>
        <dbReference type="ARBA" id="ARBA00041979"/>
    </source>
</evidence>
<evidence type="ECO:0000256" key="9">
    <source>
        <dbReference type="ARBA" id="ARBA00023204"/>
    </source>
</evidence>
<dbReference type="Gene3D" id="3.90.79.10">
    <property type="entry name" value="Nucleoside Triphosphate Pyrophosphohydrolase"/>
    <property type="match status" value="1"/>
</dbReference>
<evidence type="ECO:0000256" key="16">
    <source>
        <dbReference type="ARBA" id="ARBA00042798"/>
    </source>
</evidence>
<dbReference type="EMBL" id="SJZB01000033">
    <property type="protein sequence ID" value="TCJ14729.1"/>
    <property type="molecule type" value="Genomic_DNA"/>
</dbReference>
<dbReference type="PROSITE" id="PS00893">
    <property type="entry name" value="NUDIX_BOX"/>
    <property type="match status" value="1"/>
</dbReference>
<feature type="domain" description="Nudix hydrolase" evidence="18">
    <location>
        <begin position="1"/>
        <end position="131"/>
    </location>
</feature>
<organism evidence="19 20">
    <name type="scientific">Parasulfuritortus cantonensis</name>
    <dbReference type="NCBI Taxonomy" id="2528202"/>
    <lineage>
        <taxon>Bacteria</taxon>
        <taxon>Pseudomonadati</taxon>
        <taxon>Pseudomonadota</taxon>
        <taxon>Betaproteobacteria</taxon>
        <taxon>Nitrosomonadales</taxon>
        <taxon>Thiobacillaceae</taxon>
        <taxon>Parasulfuritortus</taxon>
    </lineage>
</organism>
<accession>A0A4R1BCF9</accession>
<evidence type="ECO:0000256" key="4">
    <source>
        <dbReference type="ARBA" id="ARBA00022705"/>
    </source>
</evidence>
<keyword evidence="5" id="KW-0479">Metal-binding</keyword>
<keyword evidence="6" id="KW-0227">DNA damage</keyword>
<comment type="caution">
    <text evidence="19">The sequence shown here is derived from an EMBL/GenBank/DDBJ whole genome shotgun (WGS) entry which is preliminary data.</text>
</comment>
<reference evidence="19 20" key="1">
    <citation type="submission" date="2019-03" db="EMBL/GenBank/DDBJ databases">
        <title>Genome sequence of Thiobacillaceae bacterium LSR1, a sulfur-oxidizing bacterium isolated from freshwater sediment.</title>
        <authorList>
            <person name="Li S."/>
        </authorList>
    </citation>
    <scope>NUCLEOTIDE SEQUENCE [LARGE SCALE GENOMIC DNA]</scope>
    <source>
        <strain evidence="19 20">LSR1</strain>
    </source>
</reference>
<keyword evidence="20" id="KW-1185">Reference proteome</keyword>
<keyword evidence="4" id="KW-0235">DNA replication</keyword>
<dbReference type="Pfam" id="PF02581">
    <property type="entry name" value="TMP-TENI"/>
    <property type="match status" value="1"/>
</dbReference>
<evidence type="ECO:0000256" key="3">
    <source>
        <dbReference type="ARBA" id="ARBA00022457"/>
    </source>
</evidence>
<dbReference type="CDD" id="cd00564">
    <property type="entry name" value="TMP_TenI"/>
    <property type="match status" value="1"/>
</dbReference>
<evidence type="ECO:0000256" key="8">
    <source>
        <dbReference type="ARBA" id="ARBA00022842"/>
    </source>
</evidence>
<evidence type="ECO:0000256" key="12">
    <source>
        <dbReference type="ARBA" id="ARBA00038905"/>
    </source>
</evidence>
<dbReference type="OrthoDB" id="9810648at2"/>
<dbReference type="InterPro" id="IPR020476">
    <property type="entry name" value="Nudix_hydrolase"/>
</dbReference>
<dbReference type="CDD" id="cd03425">
    <property type="entry name" value="NUDIX_MutT_NudA_like"/>
    <property type="match status" value="1"/>
</dbReference>
<dbReference type="InterPro" id="IPR036206">
    <property type="entry name" value="ThiamineP_synth_sf"/>
</dbReference>
<keyword evidence="8" id="KW-0460">Magnesium</keyword>
<dbReference type="GO" id="GO:0035539">
    <property type="term" value="F:8-oxo-7,8-dihydrodeoxyguanosine triphosphate pyrophosphatase activity"/>
    <property type="evidence" value="ECO:0007669"/>
    <property type="project" value="UniProtKB-EC"/>
</dbReference>
<dbReference type="PROSITE" id="PS51462">
    <property type="entry name" value="NUDIX"/>
    <property type="match status" value="1"/>
</dbReference>
<comment type="similarity">
    <text evidence="2 17">Belongs to the Nudix hydrolase family.</text>
</comment>
<evidence type="ECO:0000259" key="18">
    <source>
        <dbReference type="PROSITE" id="PS51462"/>
    </source>
</evidence>
<dbReference type="RefSeq" id="WP_131446805.1">
    <property type="nucleotide sequence ID" value="NZ_SJZB01000033.1"/>
</dbReference>
<evidence type="ECO:0000256" key="14">
    <source>
        <dbReference type="ARBA" id="ARBA00041592"/>
    </source>
</evidence>
<dbReference type="GO" id="GO:0044716">
    <property type="term" value="F:8-oxo-GDP phosphatase activity"/>
    <property type="evidence" value="ECO:0007669"/>
    <property type="project" value="TreeGrafter"/>
</dbReference>
<evidence type="ECO:0000313" key="19">
    <source>
        <dbReference type="EMBL" id="TCJ14729.1"/>
    </source>
</evidence>
<name>A0A4R1BCF9_9PROT</name>
<keyword evidence="9" id="KW-0234">DNA repair</keyword>
<dbReference type="PANTHER" id="PTHR47707">
    <property type="entry name" value="8-OXO-DGTP DIPHOSPHATASE"/>
    <property type="match status" value="1"/>
</dbReference>
<evidence type="ECO:0000256" key="5">
    <source>
        <dbReference type="ARBA" id="ARBA00022723"/>
    </source>
</evidence>
<evidence type="ECO:0000256" key="1">
    <source>
        <dbReference type="ARBA" id="ARBA00001946"/>
    </source>
</evidence>
<evidence type="ECO:0000256" key="17">
    <source>
        <dbReference type="RuleBase" id="RU003476"/>
    </source>
</evidence>
<proteinExistence type="inferred from homology"/>
<dbReference type="InterPro" id="IPR047127">
    <property type="entry name" value="MutT-like"/>
</dbReference>
<dbReference type="InterPro" id="IPR022998">
    <property type="entry name" value="ThiamineP_synth_TenI"/>
</dbReference>
<dbReference type="SUPFAM" id="SSF55811">
    <property type="entry name" value="Nudix"/>
    <property type="match status" value="1"/>
</dbReference>
<evidence type="ECO:0000256" key="2">
    <source>
        <dbReference type="ARBA" id="ARBA00005582"/>
    </source>
</evidence>
<dbReference type="GO" id="GO:0009228">
    <property type="term" value="P:thiamine biosynthetic process"/>
    <property type="evidence" value="ECO:0007669"/>
    <property type="project" value="UniProtKB-KW"/>
</dbReference>
<dbReference type="Proteomes" id="UP000295443">
    <property type="component" value="Unassembled WGS sequence"/>
</dbReference>
<dbReference type="SUPFAM" id="SSF51391">
    <property type="entry name" value="Thiamin phosphate synthase"/>
    <property type="match status" value="1"/>
</dbReference>
<dbReference type="EC" id="3.6.1.55" evidence="12"/>
<dbReference type="InterPro" id="IPR015797">
    <property type="entry name" value="NUDIX_hydrolase-like_dom_sf"/>
</dbReference>
<dbReference type="InterPro" id="IPR013785">
    <property type="entry name" value="Aldolase_TIM"/>
</dbReference>
<dbReference type="PRINTS" id="PR00502">
    <property type="entry name" value="NUDIXFAMILY"/>
</dbReference>
<evidence type="ECO:0000256" key="6">
    <source>
        <dbReference type="ARBA" id="ARBA00022763"/>
    </source>
</evidence>
<dbReference type="InterPro" id="IPR020084">
    <property type="entry name" value="NUDIX_hydrolase_CS"/>
</dbReference>
<dbReference type="GO" id="GO:0008413">
    <property type="term" value="F:8-oxo-7,8-dihydroguanosine triphosphate pyrophosphatase activity"/>
    <property type="evidence" value="ECO:0007669"/>
    <property type="project" value="TreeGrafter"/>
</dbReference>
<dbReference type="GO" id="GO:0044715">
    <property type="term" value="F:8-oxo-dGDP phosphatase activity"/>
    <property type="evidence" value="ECO:0007669"/>
    <property type="project" value="TreeGrafter"/>
</dbReference>
<sequence length="311" mass="33523">MNRVEVAAAVIERPDGRFLMASRPPGKVYAGWWEFPGGKVEPGETARHALDRELHEELGITVRTAYPWLSRAFDYEHARVMLRFFRVTAWDGEPHPHEGQGGLSWTRAAHPDVAPILPANGPILRGLELPLTYAISTAAELGAGEFLARLERALAAGLRLVQLREKTLPEAERTALATRCAELCRRHGAILTVNDDLELAARLGVGAHLSARRLAELGARPDLPWLGASCHDAGELARAAALGADFVVLGPVRPTASHPGAPAMGWPAFSRLIEDYPLPVYGLGGLGPADLDEARRAGAHGIAMRSAAWPN</sequence>